<sequence length="338" mass="38743">MNQTKNRPSVAVIVPFYNGSKWVERAIESIYQQTFPADEVIVVNDGSKADEQVALYALNEKYPFRIIDKPNGGQGSARNLGATVSTADYLCFLDQDDFYLPDHIEVLVRAIPKKEPRFGFAYGDCMEADGDGNIVRSSMVKEHAAHPKHSILDLLRNDMFILPSASIICRKAYNAVGGFDEQFTGYEDDDLFMRLFRKGYTHRFVDRPVYVWCIHIESTSYSVRMSRSRFRYFKKLADAFPDDSGRARFYFRDCLVPRFGRAFIVDAIKATMTNGEHREEIGSILKQYAAMVMDNPNVARRYKFKLALATFVLTSCPPAMVKSMRRLAYMPVFRRLVI</sequence>
<dbReference type="EC" id="2.4.-.-" evidence="4"/>
<evidence type="ECO:0000256" key="1">
    <source>
        <dbReference type="ARBA" id="ARBA00022679"/>
    </source>
</evidence>
<dbReference type="GO" id="GO:0016757">
    <property type="term" value="F:glycosyltransferase activity"/>
    <property type="evidence" value="ECO:0007669"/>
    <property type="project" value="UniProtKB-KW"/>
</dbReference>
<gene>
    <name evidence="4" type="ORF">AB3X84_19595</name>
</gene>
<keyword evidence="1 4" id="KW-0808">Transferase</keyword>
<dbReference type="InterPro" id="IPR029044">
    <property type="entry name" value="Nucleotide-diphossugar_trans"/>
</dbReference>
<dbReference type="InterPro" id="IPR050834">
    <property type="entry name" value="Glycosyltransf_2"/>
</dbReference>
<name>A0ABV3WGA4_9BURK</name>
<dbReference type="CDD" id="cd00761">
    <property type="entry name" value="Glyco_tranf_GTA_type"/>
    <property type="match status" value="1"/>
</dbReference>
<dbReference type="Pfam" id="PF02709">
    <property type="entry name" value="Glyco_transf_7C"/>
    <property type="match status" value="1"/>
</dbReference>
<dbReference type="Gene3D" id="3.90.550.10">
    <property type="entry name" value="Spore Coat Polysaccharide Biosynthesis Protein SpsA, Chain A"/>
    <property type="match status" value="1"/>
</dbReference>
<dbReference type="EMBL" id="JBFPKE010000006">
    <property type="protein sequence ID" value="MEX3752197.1"/>
    <property type="molecule type" value="Genomic_DNA"/>
</dbReference>
<dbReference type="Pfam" id="PF00535">
    <property type="entry name" value="Glycos_transf_2"/>
    <property type="match status" value="1"/>
</dbReference>
<dbReference type="SUPFAM" id="SSF53448">
    <property type="entry name" value="Nucleotide-diphospho-sugar transferases"/>
    <property type="match status" value="1"/>
</dbReference>
<dbReference type="PANTHER" id="PTHR43685:SF2">
    <property type="entry name" value="GLYCOSYLTRANSFERASE 2-LIKE DOMAIN-CONTAINING PROTEIN"/>
    <property type="match status" value="1"/>
</dbReference>
<accession>A0ABV3WGA4</accession>
<evidence type="ECO:0000259" key="3">
    <source>
        <dbReference type="Pfam" id="PF02709"/>
    </source>
</evidence>
<feature type="domain" description="Galactosyltransferase C-terminal" evidence="3">
    <location>
        <begin position="167"/>
        <end position="206"/>
    </location>
</feature>
<evidence type="ECO:0000313" key="5">
    <source>
        <dbReference type="Proteomes" id="UP001558535"/>
    </source>
</evidence>
<dbReference type="PANTHER" id="PTHR43685">
    <property type="entry name" value="GLYCOSYLTRANSFERASE"/>
    <property type="match status" value="1"/>
</dbReference>
<feature type="domain" description="Glycosyltransferase 2-like" evidence="2">
    <location>
        <begin position="12"/>
        <end position="138"/>
    </location>
</feature>
<protein>
    <submittedName>
        <fullName evidence="4">Glycosyltransferase family 2 protein</fullName>
        <ecNumber evidence="4">2.4.-.-</ecNumber>
    </submittedName>
</protein>
<dbReference type="RefSeq" id="WP_368608190.1">
    <property type="nucleotide sequence ID" value="NZ_JBFPKB010000002.1"/>
</dbReference>
<reference evidence="4 5" key="1">
    <citation type="submission" date="2024-07" db="EMBL/GenBank/DDBJ databases">
        <title>A survey of Mimosa microsymbionts across Brazilian biomes reveals a high diversity of Paraburkholderia nodulating endemic species, but also that Cupriavidus is common as a symbiont of widespread species.</title>
        <authorList>
            <person name="Rouws L."/>
            <person name="Barauna A."/>
            <person name="Beukes C."/>
            <person name="Rouws J.R.C."/>
            <person name="De Faria S.M."/>
            <person name="Gross E."/>
            <person name="Bueno Dos Reis Junior F."/>
            <person name="Simon M.F."/>
            <person name="Maluk M."/>
            <person name="Odee D.W."/>
            <person name="Kenicer G."/>
            <person name="Young J.P.W."/>
            <person name="Reis V.M."/>
            <person name="Zilli J."/>
            <person name="James E.K."/>
        </authorList>
    </citation>
    <scope>NUCLEOTIDE SEQUENCE [LARGE SCALE GENOMIC DNA]</scope>
    <source>
        <strain evidence="4 5">BR14375</strain>
    </source>
</reference>
<organism evidence="4 5">
    <name type="scientific">Paraburkholderia phenoliruptrix</name>
    <dbReference type="NCBI Taxonomy" id="252970"/>
    <lineage>
        <taxon>Bacteria</taxon>
        <taxon>Pseudomonadati</taxon>
        <taxon>Pseudomonadota</taxon>
        <taxon>Betaproteobacteria</taxon>
        <taxon>Burkholderiales</taxon>
        <taxon>Burkholderiaceae</taxon>
        <taxon>Paraburkholderia</taxon>
    </lineage>
</organism>
<comment type="caution">
    <text evidence="4">The sequence shown here is derived from an EMBL/GenBank/DDBJ whole genome shotgun (WGS) entry which is preliminary data.</text>
</comment>
<proteinExistence type="predicted"/>
<evidence type="ECO:0000313" key="4">
    <source>
        <dbReference type="EMBL" id="MEX3752197.1"/>
    </source>
</evidence>
<evidence type="ECO:0000259" key="2">
    <source>
        <dbReference type="Pfam" id="PF00535"/>
    </source>
</evidence>
<dbReference type="InterPro" id="IPR001173">
    <property type="entry name" value="Glyco_trans_2-like"/>
</dbReference>
<keyword evidence="4" id="KW-0328">Glycosyltransferase</keyword>
<dbReference type="Proteomes" id="UP001558535">
    <property type="component" value="Unassembled WGS sequence"/>
</dbReference>
<keyword evidence="5" id="KW-1185">Reference proteome</keyword>
<dbReference type="InterPro" id="IPR027791">
    <property type="entry name" value="Galactosyl_T_C"/>
</dbReference>